<name>A0A6M3KJ26_9ZZZZ</name>
<organism evidence="1">
    <name type="scientific">viral metagenome</name>
    <dbReference type="NCBI Taxonomy" id="1070528"/>
    <lineage>
        <taxon>unclassified sequences</taxon>
        <taxon>metagenomes</taxon>
        <taxon>organismal metagenomes</taxon>
    </lineage>
</organism>
<reference evidence="1" key="1">
    <citation type="submission" date="2020-03" db="EMBL/GenBank/DDBJ databases">
        <title>The deep terrestrial virosphere.</title>
        <authorList>
            <person name="Holmfeldt K."/>
            <person name="Nilsson E."/>
            <person name="Simone D."/>
            <person name="Lopez-Fernandez M."/>
            <person name="Wu X."/>
            <person name="de Brujin I."/>
            <person name="Lundin D."/>
            <person name="Andersson A."/>
            <person name="Bertilsson S."/>
            <person name="Dopson M."/>
        </authorList>
    </citation>
    <scope>NUCLEOTIDE SEQUENCE</scope>
    <source>
        <strain evidence="1">MM415A00491</strain>
    </source>
</reference>
<evidence type="ECO:0000313" key="1">
    <source>
        <dbReference type="EMBL" id="QJA81832.1"/>
    </source>
</evidence>
<proteinExistence type="predicted"/>
<accession>A0A6M3KJ26</accession>
<sequence>MATTLNLQTGASNADGQVTGAAFDNSSTTIVLGRLAGGGAYTLFALFDPVNVPNGATIDSAYLSLYSVTNYTNTLLQKVAANAADDTAPPADAATVNGYARTTAKVDWDFANWSANTWYQSGDIKTVIQEIVNRGGWASGQALMILLDDDGTANNNLRAARSWDQAGNVLGPKLDITYSIPAARVWSAPIFF</sequence>
<protein>
    <submittedName>
        <fullName evidence="1">Uncharacterized protein</fullName>
    </submittedName>
</protein>
<dbReference type="AlphaFoldDB" id="A0A6M3KJ26"/>
<dbReference type="EMBL" id="MT142471">
    <property type="protein sequence ID" value="QJA81832.1"/>
    <property type="molecule type" value="Genomic_DNA"/>
</dbReference>
<gene>
    <name evidence="1" type="ORF">MM415A00491_0006</name>
</gene>